<dbReference type="EMBL" id="BORQ01000001">
    <property type="protein sequence ID" value="GIO30139.1"/>
    <property type="molecule type" value="Genomic_DNA"/>
</dbReference>
<comment type="caution">
    <text evidence="1">The sequence shown here is derived from an EMBL/GenBank/DDBJ whole genome shotgun (WGS) entry which is preliminary data.</text>
</comment>
<sequence>MSLTKEIAKEILSYLPYRYVNLDKEFYVWLEKFEQMKEMTQEQIAEEQFKSFSAVVKMAYDESPFYRELYDKYGFHPRQLNDMSDIRRIPVIQKAMVKECGRDIIPHRHRSKRVFLSSTSGSTGASLTLYSNRKVEQREWAAVCFFWSQVGYTPGDGRIEFRGFFPGNEEYKVDRYQRVLRINVSKLTHQNIEKIIGLIEQTGYRYFHGYPSSLSLLSKLVLEKKLAHRLQPKALLIASETLHEYQMHSMKKAFPDAELYSFYGQSEKTVIAGWTNSTTSYSFNPLYGYVEFKPGTNAIIGTSFINDVMPLIRYELMDIASTPVISNPDAHYLFPTIHSIEGRVGEIMYKPNGDMVSSSLVAIALRGTKSVTACKLIQHQYDDIEILLETFQPMERIIEEFRPVIQKLYSIFTANMKFRMRVVDHIPREASGKFKSIEVMVKRDGIQI</sequence>
<reference evidence="1" key="1">
    <citation type="submission" date="2021-03" db="EMBL/GenBank/DDBJ databases">
        <title>Antimicrobial resistance genes in bacteria isolated from Japanese honey, and their potential for conferring macrolide and lincosamide resistance in the American foulbrood pathogen Paenibacillus larvae.</title>
        <authorList>
            <person name="Okamoto M."/>
            <person name="Kumagai M."/>
            <person name="Kanamori H."/>
            <person name="Takamatsu D."/>
        </authorList>
    </citation>
    <scope>NUCLEOTIDE SEQUENCE</scope>
    <source>
        <strain evidence="1">J2TS6</strain>
    </source>
</reference>
<dbReference type="PANTHER" id="PTHR36932:SF1">
    <property type="entry name" value="CAPSULAR POLYSACCHARIDE BIOSYNTHESIS PROTEIN"/>
    <property type="match status" value="1"/>
</dbReference>
<dbReference type="Proteomes" id="UP000679779">
    <property type="component" value="Unassembled WGS sequence"/>
</dbReference>
<keyword evidence="2" id="KW-1185">Reference proteome</keyword>
<keyword evidence="1" id="KW-0548">Nucleotidyltransferase</keyword>
<proteinExistence type="predicted"/>
<gene>
    <name evidence="1" type="ORF">J2TS6_12800</name>
</gene>
<protein>
    <submittedName>
        <fullName evidence="1">Adenylyltransferase</fullName>
    </submittedName>
</protein>
<dbReference type="InterPro" id="IPR042099">
    <property type="entry name" value="ANL_N_sf"/>
</dbReference>
<dbReference type="SUPFAM" id="SSF56801">
    <property type="entry name" value="Acetyl-CoA synthetase-like"/>
    <property type="match status" value="1"/>
</dbReference>
<name>A0A919XCT2_9BACL</name>
<dbReference type="AlphaFoldDB" id="A0A919XCT2"/>
<dbReference type="RefSeq" id="WP_160040002.1">
    <property type="nucleotide sequence ID" value="NZ_BORQ01000001.1"/>
</dbReference>
<accession>A0A919XCT2</accession>
<keyword evidence="1" id="KW-0808">Transferase</keyword>
<organism evidence="1 2">
    <name type="scientific">Paenibacillus albilobatus</name>
    <dbReference type="NCBI Taxonomy" id="2716884"/>
    <lineage>
        <taxon>Bacteria</taxon>
        <taxon>Bacillati</taxon>
        <taxon>Bacillota</taxon>
        <taxon>Bacilli</taxon>
        <taxon>Bacillales</taxon>
        <taxon>Paenibacillaceae</taxon>
        <taxon>Paenibacillus</taxon>
    </lineage>
</organism>
<evidence type="ECO:0000313" key="1">
    <source>
        <dbReference type="EMBL" id="GIO30139.1"/>
    </source>
</evidence>
<dbReference type="Gene3D" id="3.40.50.12780">
    <property type="entry name" value="N-terminal domain of ligase-like"/>
    <property type="match status" value="1"/>
</dbReference>
<dbReference type="PANTHER" id="PTHR36932">
    <property type="entry name" value="CAPSULAR POLYSACCHARIDE BIOSYNTHESIS PROTEIN"/>
    <property type="match status" value="1"/>
</dbReference>
<dbReference type="InterPro" id="IPR053158">
    <property type="entry name" value="CapK_Type1_Caps_Biosynth"/>
</dbReference>
<dbReference type="GO" id="GO:0016779">
    <property type="term" value="F:nucleotidyltransferase activity"/>
    <property type="evidence" value="ECO:0007669"/>
    <property type="project" value="UniProtKB-KW"/>
</dbReference>
<evidence type="ECO:0000313" key="2">
    <source>
        <dbReference type="Proteomes" id="UP000679779"/>
    </source>
</evidence>